<dbReference type="Proteomes" id="UP000001784">
    <property type="component" value="Chromosome"/>
</dbReference>
<name>A0LHA8_SYNFM</name>
<protein>
    <submittedName>
        <fullName evidence="1">Uncharacterized protein</fullName>
    </submittedName>
</protein>
<dbReference type="AlphaFoldDB" id="A0LHA8"/>
<evidence type="ECO:0000313" key="1">
    <source>
        <dbReference type="EMBL" id="ABK16810.1"/>
    </source>
</evidence>
<reference evidence="1 2" key="1">
    <citation type="submission" date="2006-10" db="EMBL/GenBank/DDBJ databases">
        <title>Complete sequence of Syntrophobacter fumaroxidans MPOB.</title>
        <authorList>
            <consortium name="US DOE Joint Genome Institute"/>
            <person name="Copeland A."/>
            <person name="Lucas S."/>
            <person name="Lapidus A."/>
            <person name="Barry K."/>
            <person name="Detter J.C."/>
            <person name="Glavina del Rio T."/>
            <person name="Hammon N."/>
            <person name="Israni S."/>
            <person name="Pitluck S."/>
            <person name="Goltsman E.G."/>
            <person name="Martinez M."/>
            <person name="Schmutz J."/>
            <person name="Larimer F."/>
            <person name="Land M."/>
            <person name="Hauser L."/>
            <person name="Kyrpides N."/>
            <person name="Kim E."/>
            <person name="Boone D.R."/>
            <person name="Brockman F."/>
            <person name="Culley D."/>
            <person name="Ferry J."/>
            <person name="Gunsalus R."/>
            <person name="McInerney M.J."/>
            <person name="Morrison M."/>
            <person name="Plugge C."/>
            <person name="Rohlin L."/>
            <person name="Scholten J."/>
            <person name="Sieber J."/>
            <person name="Stams A.J.M."/>
            <person name="Worm P."/>
            <person name="Henstra A.M."/>
            <person name="Richardson P."/>
        </authorList>
    </citation>
    <scope>NUCLEOTIDE SEQUENCE [LARGE SCALE GENOMIC DNA]</scope>
    <source>
        <strain evidence="2">DSM 10017 / MPOB</strain>
    </source>
</reference>
<dbReference type="KEGG" id="sfu:Sfum_1117"/>
<gene>
    <name evidence="1" type="ordered locus">Sfum_1117</name>
</gene>
<dbReference type="InParanoid" id="A0LHA8"/>
<proteinExistence type="predicted"/>
<dbReference type="EMBL" id="CP000478">
    <property type="protein sequence ID" value="ABK16810.1"/>
    <property type="molecule type" value="Genomic_DNA"/>
</dbReference>
<organism evidence="1 2">
    <name type="scientific">Syntrophobacter fumaroxidans (strain DSM 10017 / MPOB)</name>
    <dbReference type="NCBI Taxonomy" id="335543"/>
    <lineage>
        <taxon>Bacteria</taxon>
        <taxon>Pseudomonadati</taxon>
        <taxon>Thermodesulfobacteriota</taxon>
        <taxon>Syntrophobacteria</taxon>
        <taxon>Syntrophobacterales</taxon>
        <taxon>Syntrophobacteraceae</taxon>
        <taxon>Syntrophobacter</taxon>
    </lineage>
</organism>
<dbReference type="HOGENOM" id="CLU_2604780_0_0_7"/>
<keyword evidence="2" id="KW-1185">Reference proteome</keyword>
<evidence type="ECO:0000313" key="2">
    <source>
        <dbReference type="Proteomes" id="UP000001784"/>
    </source>
</evidence>
<accession>A0LHA8</accession>
<sequence length="79" mass="8874">MCGVQGRSPLTGLVDADRPARRSKLMCLEKKSRPSPRAFVDNLRGPQPWSRKILMLLRNNWKKLTTLQDCCGHPGEPGC</sequence>